<accession>A0A4R8ZTC6</accession>
<protein>
    <submittedName>
        <fullName evidence="2">Uncharacterized protein</fullName>
    </submittedName>
</protein>
<dbReference type="Proteomes" id="UP000297447">
    <property type="component" value="Unassembled WGS sequence"/>
</dbReference>
<evidence type="ECO:0000256" key="1">
    <source>
        <dbReference type="SAM" id="Phobius"/>
    </source>
</evidence>
<feature type="transmembrane region" description="Helical" evidence="1">
    <location>
        <begin position="92"/>
        <end position="111"/>
    </location>
</feature>
<keyword evidence="1" id="KW-1133">Transmembrane helix</keyword>
<sequence length="151" mass="15688">MRQDRTARRMASHSTPSAVLAFVAFAVLLAGVLTMHSEVTAHDVQGSPTASATMSLSLGSGHSDDVLAATDMAVPVAAGLTTGTHDDILERVLLALASVLMLALVVSGFLARRPATLGWLRDADGHTPDLVRAAPLSIHCPSLTLLSISRV</sequence>
<keyword evidence="1" id="KW-0472">Membrane</keyword>
<evidence type="ECO:0000313" key="3">
    <source>
        <dbReference type="Proteomes" id="UP000297447"/>
    </source>
</evidence>
<name>A0A4R8ZTC6_9MICO</name>
<comment type="caution">
    <text evidence="2">The sequence shown here is derived from an EMBL/GenBank/DDBJ whole genome shotgun (WGS) entry which is preliminary data.</text>
</comment>
<dbReference type="AlphaFoldDB" id="A0A4R8ZTC6"/>
<evidence type="ECO:0000313" key="2">
    <source>
        <dbReference type="EMBL" id="TFD44844.1"/>
    </source>
</evidence>
<keyword evidence="1" id="KW-0812">Transmembrane</keyword>
<keyword evidence="3" id="KW-1185">Reference proteome</keyword>
<organism evidence="2 3">
    <name type="scientific">Cryobacterium frigoriphilum</name>
    <dbReference type="NCBI Taxonomy" id="1259150"/>
    <lineage>
        <taxon>Bacteria</taxon>
        <taxon>Bacillati</taxon>
        <taxon>Actinomycetota</taxon>
        <taxon>Actinomycetes</taxon>
        <taxon>Micrococcales</taxon>
        <taxon>Microbacteriaceae</taxon>
        <taxon>Cryobacterium</taxon>
    </lineage>
</organism>
<dbReference type="EMBL" id="SOHE01000091">
    <property type="protein sequence ID" value="TFD44844.1"/>
    <property type="molecule type" value="Genomic_DNA"/>
</dbReference>
<reference evidence="2 3" key="1">
    <citation type="submission" date="2019-03" db="EMBL/GenBank/DDBJ databases">
        <title>Genomics of glacier-inhabiting Cryobacterium strains.</title>
        <authorList>
            <person name="Liu Q."/>
            <person name="Xin Y.-H."/>
        </authorList>
    </citation>
    <scope>NUCLEOTIDE SEQUENCE [LARGE SCALE GENOMIC DNA]</scope>
    <source>
        <strain evidence="2 3">Hh14</strain>
    </source>
</reference>
<gene>
    <name evidence="2" type="ORF">E3T55_19995</name>
</gene>
<proteinExistence type="predicted"/>